<dbReference type="PROSITE" id="PS00028">
    <property type="entry name" value="ZINC_FINGER_C2H2_1"/>
    <property type="match status" value="1"/>
</dbReference>
<dbReference type="PROSITE" id="PS50157">
    <property type="entry name" value="ZINC_FINGER_C2H2_2"/>
    <property type="match status" value="1"/>
</dbReference>
<dbReference type="InterPro" id="IPR013087">
    <property type="entry name" value="Znf_C2H2_type"/>
</dbReference>
<sequence>MFCESLPYAYPQQGNTTVSPLTSADSTSSEASATGLMSDLYYPLSATSSFCNDTYDEAPVCSMPPTSSMDVSLENGCRRYVEAKMEHFSPSWEFPSQSPRIQSSQHPLGNCVPPLIQNSGNMVTQDVVVPSLAERQASVSQRFISLSMDITSCAATRPDHYRSNSYSTIESAMSSDPQNVPPVSAQPPRPHLSKRPNTIHCPEGVELFEMNDEATFSVNSSKEAHHRAQKERSSMERKRKSGYRKHDEKGKRGSTLSLLKELYEQRGPDLITNKGITCDCCNGHFNSFTDLAKHVDQMKHVRDSYCPDETCSYSVIGFRRRVSLRRHICEDHLKEYNFRTRTEITASSLIGSPEDGISPKGSSCRDGNASDGLSKLRALLDEVYVCDDPSCLRAFYRSDSLLRHQRCIHHVKLT</sequence>
<reference evidence="4 5" key="2">
    <citation type="journal article" date="2018" name="Nat. Commun.">
        <title>Genomic insights into multidrug-resistance, mating and virulence in Candida auris and related emerging species.</title>
        <authorList>
            <person name="Munoz J.F."/>
            <person name="Gade L."/>
            <person name="Chow N.A."/>
            <person name="Loparev V.N."/>
            <person name="Juieng P."/>
            <person name="Berkow E.L."/>
            <person name="Farrer R.A."/>
            <person name="Litvintseva A.P."/>
            <person name="Cuomo C.A."/>
        </authorList>
    </citation>
    <scope>GENOME REANNOTATION</scope>
    <source>
        <strain evidence="4 5">B8441</strain>
    </source>
</reference>
<dbReference type="SMART" id="SM00355">
    <property type="entry name" value="ZnF_C2H2"/>
    <property type="match status" value="3"/>
</dbReference>
<evidence type="ECO:0000313" key="5">
    <source>
        <dbReference type="Proteomes" id="UP000230249"/>
    </source>
</evidence>
<name>A0AAW0VJS9_CANAR</name>
<feature type="domain" description="C2H2-type" evidence="3">
    <location>
        <begin position="384"/>
        <end position="409"/>
    </location>
</feature>
<keyword evidence="5" id="KW-1185">Reference proteome</keyword>
<dbReference type="GO" id="GO:0008270">
    <property type="term" value="F:zinc ion binding"/>
    <property type="evidence" value="ECO:0007669"/>
    <property type="project" value="UniProtKB-KW"/>
</dbReference>
<dbReference type="AlphaFoldDB" id="A0AAW0VJS9"/>
<accession>A0AAW0VJS9</accession>
<keyword evidence="1" id="KW-0863">Zinc-finger</keyword>
<organism evidence="4 5">
    <name type="scientific">Candidozyma auris</name>
    <name type="common">Yeast</name>
    <name type="synonym">Candida auris</name>
    <dbReference type="NCBI Taxonomy" id="498019"/>
    <lineage>
        <taxon>Eukaryota</taxon>
        <taxon>Fungi</taxon>
        <taxon>Dikarya</taxon>
        <taxon>Ascomycota</taxon>
        <taxon>Saccharomycotina</taxon>
        <taxon>Pichiomycetes</taxon>
        <taxon>Metschnikowiaceae</taxon>
        <taxon>Candidozyma</taxon>
    </lineage>
</organism>
<evidence type="ECO:0000313" key="4">
    <source>
        <dbReference type="EMBL" id="KAK8442323.1"/>
    </source>
</evidence>
<dbReference type="Proteomes" id="UP000230249">
    <property type="component" value="Unassembled WGS sequence"/>
</dbReference>
<gene>
    <name evidence="4" type="ORF">B9J08_00649</name>
</gene>
<proteinExistence type="predicted"/>
<comment type="caution">
    <text evidence="4">The sequence shown here is derived from an EMBL/GenBank/DDBJ whole genome shotgun (WGS) entry which is preliminary data.</text>
</comment>
<reference evidence="4 5" key="1">
    <citation type="journal article" date="2017" name="Clin. Infect. Dis.">
        <title>Simultaneous emergence of multidrug-resistant Candida auris on 3 continents confirmed by whole-genome sequencing and epidemiological analyses.</title>
        <authorList>
            <person name="Lockhart S.R."/>
            <person name="Etienne K.A."/>
            <person name="Vallabhaneni S."/>
            <person name="Farooqi J."/>
            <person name="Chowdhary A."/>
            <person name="Govender N.P."/>
            <person name="Colombo A.L."/>
            <person name="Calvo B."/>
            <person name="Cuomo C.A."/>
            <person name="Desjardins C.A."/>
            <person name="Berkow E.L."/>
            <person name="Castanheira M."/>
            <person name="Magobo R.E."/>
            <person name="Jabeen K."/>
            <person name="Asghar R.J."/>
            <person name="Meis J.F."/>
            <person name="Jackson B."/>
            <person name="Chiller T."/>
            <person name="Litvintseva A.P."/>
        </authorList>
    </citation>
    <scope>NUCLEOTIDE SEQUENCE [LARGE SCALE GENOMIC DNA]</scope>
    <source>
        <strain evidence="4 5">B8441</strain>
    </source>
</reference>
<dbReference type="EMBL" id="PEKT03000001">
    <property type="protein sequence ID" value="KAK8442323.1"/>
    <property type="molecule type" value="Genomic_DNA"/>
</dbReference>
<feature type="region of interest" description="Disordered" evidence="2">
    <location>
        <begin position="168"/>
        <end position="197"/>
    </location>
</feature>
<evidence type="ECO:0000256" key="1">
    <source>
        <dbReference type="PROSITE-ProRule" id="PRU00042"/>
    </source>
</evidence>
<feature type="compositionally biased region" description="Polar residues" evidence="2">
    <location>
        <begin position="168"/>
        <end position="178"/>
    </location>
</feature>
<protein>
    <recommendedName>
        <fullName evidence="3">C2H2-type domain-containing protein</fullName>
    </recommendedName>
</protein>
<keyword evidence="1" id="KW-0862">Zinc</keyword>
<evidence type="ECO:0000256" key="2">
    <source>
        <dbReference type="SAM" id="MobiDB-lite"/>
    </source>
</evidence>
<feature type="region of interest" description="Disordered" evidence="2">
    <location>
        <begin position="217"/>
        <end position="253"/>
    </location>
</feature>
<keyword evidence="1" id="KW-0479">Metal-binding</keyword>
<evidence type="ECO:0000259" key="3">
    <source>
        <dbReference type="PROSITE" id="PS50157"/>
    </source>
</evidence>